<name>A0A811K1U9_9BILA</name>
<comment type="caution">
    <text evidence="1">The sequence shown here is derived from an EMBL/GenBank/DDBJ whole genome shotgun (WGS) entry which is preliminary data.</text>
</comment>
<keyword evidence="2" id="KW-1185">Reference proteome</keyword>
<dbReference type="Proteomes" id="UP000614601">
    <property type="component" value="Unassembled WGS sequence"/>
</dbReference>
<dbReference type="AlphaFoldDB" id="A0A811K1U9"/>
<proteinExistence type="predicted"/>
<dbReference type="EMBL" id="CAJFDH010000002">
    <property type="protein sequence ID" value="CAD5209300.1"/>
    <property type="molecule type" value="Genomic_DNA"/>
</dbReference>
<protein>
    <submittedName>
        <fullName evidence="1">Uncharacterized protein</fullName>
    </submittedName>
</protein>
<dbReference type="EMBL" id="CAJFCW020000002">
    <property type="protein sequence ID" value="CAG9088967.1"/>
    <property type="molecule type" value="Genomic_DNA"/>
</dbReference>
<dbReference type="Proteomes" id="UP000783686">
    <property type="component" value="Unassembled WGS sequence"/>
</dbReference>
<evidence type="ECO:0000313" key="2">
    <source>
        <dbReference type="Proteomes" id="UP000614601"/>
    </source>
</evidence>
<accession>A0A811K1U9</accession>
<reference evidence="1" key="1">
    <citation type="submission" date="2020-09" db="EMBL/GenBank/DDBJ databases">
        <authorList>
            <person name="Kikuchi T."/>
        </authorList>
    </citation>
    <scope>NUCLEOTIDE SEQUENCE</scope>
    <source>
        <strain evidence="1">SH1</strain>
    </source>
</reference>
<organism evidence="1 2">
    <name type="scientific">Bursaphelenchus okinawaensis</name>
    <dbReference type="NCBI Taxonomy" id="465554"/>
    <lineage>
        <taxon>Eukaryota</taxon>
        <taxon>Metazoa</taxon>
        <taxon>Ecdysozoa</taxon>
        <taxon>Nematoda</taxon>
        <taxon>Chromadorea</taxon>
        <taxon>Rhabditida</taxon>
        <taxon>Tylenchina</taxon>
        <taxon>Tylenchomorpha</taxon>
        <taxon>Aphelenchoidea</taxon>
        <taxon>Aphelenchoididae</taxon>
        <taxon>Bursaphelenchus</taxon>
    </lineage>
</organism>
<evidence type="ECO:0000313" key="1">
    <source>
        <dbReference type="EMBL" id="CAD5209300.1"/>
    </source>
</evidence>
<gene>
    <name evidence="1" type="ORF">BOKJ2_LOCUS2611</name>
</gene>
<sequence>MSGLKQRRVVEGIHGSDHSNKALSSMISSISSINNADLPQGENEQHIEDIKSTEKTVEATKNVTEGLSLTVPEEPKPPIGYFAAFKEMFTTDFVGICKKGE</sequence>